<comment type="caution">
    <text evidence="1">The sequence shown here is derived from an EMBL/GenBank/DDBJ whole genome shotgun (WGS) entry which is preliminary data.</text>
</comment>
<protein>
    <submittedName>
        <fullName evidence="1">Uncharacterized protein</fullName>
    </submittedName>
</protein>
<proteinExistence type="predicted"/>
<reference evidence="1 2" key="1">
    <citation type="journal article" date="2021" name="Hortic Res">
        <title>High-quality reference genome and annotation aids understanding of berry development for evergreen blueberry (Vaccinium darrowii).</title>
        <authorList>
            <person name="Yu J."/>
            <person name="Hulse-Kemp A.M."/>
            <person name="Babiker E."/>
            <person name="Staton M."/>
        </authorList>
    </citation>
    <scope>NUCLEOTIDE SEQUENCE [LARGE SCALE GENOMIC DNA]</scope>
    <source>
        <strain evidence="2">cv. NJ 8807/NJ 8810</strain>
        <tissue evidence="1">Young leaf</tissue>
    </source>
</reference>
<dbReference type="Proteomes" id="UP000828048">
    <property type="component" value="Chromosome 5"/>
</dbReference>
<name>A0ACB7Y1G9_9ERIC</name>
<sequence>MNVKNLEGATALDIAERLAPGSARTEIISILRRARASKSSSLDHDCSLVDFFTLRESWMETIFRFFVFVREGMSMEMRNVILVVAVLITTATFQAVLSPPGGSGVCSGGLSDDSSLFANTTMSMSSTSRLPITNISHINAAIFTSTKKLPKLFLAFYAMNTVSFIASIAMIILVLPFHVFAPLHASLMFLTLSYGFSFLFLPPMRDFGLIFAPSVIVIAFLFYTVHLVHDMIEYRLKIHKGLLFTSYLKKNRLRMLYRVALD</sequence>
<evidence type="ECO:0000313" key="2">
    <source>
        <dbReference type="Proteomes" id="UP000828048"/>
    </source>
</evidence>
<dbReference type="EMBL" id="CM037155">
    <property type="protein sequence ID" value="KAH7847067.1"/>
    <property type="molecule type" value="Genomic_DNA"/>
</dbReference>
<accession>A0ACB7Y1G9</accession>
<gene>
    <name evidence="1" type="ORF">Vadar_021483</name>
</gene>
<keyword evidence="2" id="KW-1185">Reference proteome</keyword>
<evidence type="ECO:0000313" key="1">
    <source>
        <dbReference type="EMBL" id="KAH7847067.1"/>
    </source>
</evidence>
<organism evidence="1 2">
    <name type="scientific">Vaccinium darrowii</name>
    <dbReference type="NCBI Taxonomy" id="229202"/>
    <lineage>
        <taxon>Eukaryota</taxon>
        <taxon>Viridiplantae</taxon>
        <taxon>Streptophyta</taxon>
        <taxon>Embryophyta</taxon>
        <taxon>Tracheophyta</taxon>
        <taxon>Spermatophyta</taxon>
        <taxon>Magnoliopsida</taxon>
        <taxon>eudicotyledons</taxon>
        <taxon>Gunneridae</taxon>
        <taxon>Pentapetalae</taxon>
        <taxon>asterids</taxon>
        <taxon>Ericales</taxon>
        <taxon>Ericaceae</taxon>
        <taxon>Vaccinioideae</taxon>
        <taxon>Vaccinieae</taxon>
        <taxon>Vaccinium</taxon>
    </lineage>
</organism>